<evidence type="ECO:0000259" key="1">
    <source>
        <dbReference type="Pfam" id="PF03572"/>
    </source>
</evidence>
<dbReference type="SUPFAM" id="SSF52096">
    <property type="entry name" value="ClpP/crotonase"/>
    <property type="match status" value="1"/>
</dbReference>
<dbReference type="InterPro" id="IPR005151">
    <property type="entry name" value="Tail-specific_protease"/>
</dbReference>
<dbReference type="Gene3D" id="3.90.226.10">
    <property type="entry name" value="2-enoyl-CoA Hydratase, Chain A, domain 1"/>
    <property type="match status" value="1"/>
</dbReference>
<reference evidence="3" key="1">
    <citation type="submission" date="2015-01" db="EMBL/GenBank/DDBJ databases">
        <title>Flavisolibacter sp./LCS9/ whole genome sequencing.</title>
        <authorList>
            <person name="Kim M.K."/>
            <person name="Srinivasan S."/>
            <person name="Lee J.-J."/>
        </authorList>
    </citation>
    <scope>NUCLEOTIDE SEQUENCE [LARGE SCALE GENOMIC DNA]</scope>
    <source>
        <strain evidence="3">LCS9</strain>
    </source>
</reference>
<evidence type="ECO:0000313" key="3">
    <source>
        <dbReference type="Proteomes" id="UP000077177"/>
    </source>
</evidence>
<dbReference type="PANTHER" id="PTHR32060">
    <property type="entry name" value="TAIL-SPECIFIC PROTEASE"/>
    <property type="match status" value="1"/>
</dbReference>
<dbReference type="KEGG" id="fla:SY85_16270"/>
<dbReference type="Pfam" id="PF03572">
    <property type="entry name" value="Peptidase_S41"/>
    <property type="match status" value="1"/>
</dbReference>
<dbReference type="InterPro" id="IPR029045">
    <property type="entry name" value="ClpP/crotonase-like_dom_sf"/>
</dbReference>
<dbReference type="STRING" id="1492898.SY85_16270"/>
<dbReference type="GO" id="GO:0006508">
    <property type="term" value="P:proteolysis"/>
    <property type="evidence" value="ECO:0007669"/>
    <property type="project" value="InterPro"/>
</dbReference>
<dbReference type="GO" id="GO:0008236">
    <property type="term" value="F:serine-type peptidase activity"/>
    <property type="evidence" value="ECO:0007669"/>
    <property type="project" value="InterPro"/>
</dbReference>
<reference evidence="2 3" key="2">
    <citation type="journal article" date="2016" name="Int. J. Syst. Evol. Microbiol.">
        <title>Flavisolibacter tropicus sp. nov., isolated from tropical soil.</title>
        <authorList>
            <person name="Lee J.J."/>
            <person name="Kang M.S."/>
            <person name="Kim G.S."/>
            <person name="Lee C.S."/>
            <person name="Lim S."/>
            <person name="Lee J."/>
            <person name="Roh S.H."/>
            <person name="Kang H."/>
            <person name="Ha J.M."/>
            <person name="Bae S."/>
            <person name="Jung H.Y."/>
            <person name="Kim M.K."/>
        </authorList>
    </citation>
    <scope>NUCLEOTIDE SEQUENCE [LARGE SCALE GENOMIC DNA]</scope>
    <source>
        <strain evidence="2 3">LCS9</strain>
    </source>
</reference>
<keyword evidence="3" id="KW-1185">Reference proteome</keyword>
<gene>
    <name evidence="2" type="ORF">SY85_16270</name>
</gene>
<accession>A0A172TXV3</accession>
<dbReference type="PANTHER" id="PTHR32060:SF22">
    <property type="entry name" value="CARBOXYL-TERMINAL-PROCESSING PEPTIDASE 3, CHLOROPLASTIC"/>
    <property type="match status" value="1"/>
</dbReference>
<feature type="domain" description="Tail specific protease" evidence="1">
    <location>
        <begin position="233"/>
        <end position="437"/>
    </location>
</feature>
<protein>
    <recommendedName>
        <fullName evidence="1">Tail specific protease domain-containing protein</fullName>
    </recommendedName>
</protein>
<sequence length="461" mass="52147">MLPGFAFEGKRVDTLPQGYGQRFSKQQIEADLAFMVHAMENAHPNLYHSISKEQYSKLKDSIVAALKDSMTRDEARPSFVKMIAAINEGHTTFRNSLEFVYDINEAKKPVFAVMMESFDGQYLVVKKDYSPNATLQAGDRVIKINGHRVDSLVNRMTGYYGGLPQWRQALVIEALMIDLYRDGVRAPFDVEYVNGKERKKARLEGLPLQALMQAARGNQPVKIPFTFERLENNIGYLNFRDMDRMYKQTFDTFLLKTFTAIQQQPVNGLIVDLRENGGGDSELGDNLLQHITDKPYRMSGGVVWKISQEYKNYIGKMDSAHQASMTHYTERKNGEFLTGGDNAPEKPEYNGLRYKGKVCFLIGNHTFSSANMLAATVMDYKLATLIGEMSGEAPNDYGDIFPIKLPQTGMSCMTSSKQFLRPNGDKNDMNPVLPNIYVKQNAATNEDEVLQRAIQWVKQGK</sequence>
<dbReference type="GO" id="GO:0004175">
    <property type="term" value="F:endopeptidase activity"/>
    <property type="evidence" value="ECO:0007669"/>
    <property type="project" value="TreeGrafter"/>
</dbReference>
<dbReference type="AlphaFoldDB" id="A0A172TXV3"/>
<organism evidence="2 3">
    <name type="scientific">Flavisolibacter tropicus</name>
    <dbReference type="NCBI Taxonomy" id="1492898"/>
    <lineage>
        <taxon>Bacteria</taxon>
        <taxon>Pseudomonadati</taxon>
        <taxon>Bacteroidota</taxon>
        <taxon>Chitinophagia</taxon>
        <taxon>Chitinophagales</taxon>
        <taxon>Chitinophagaceae</taxon>
        <taxon>Flavisolibacter</taxon>
    </lineage>
</organism>
<name>A0A172TXV3_9BACT</name>
<proteinExistence type="predicted"/>
<dbReference type="EMBL" id="CP011390">
    <property type="protein sequence ID" value="ANE51812.1"/>
    <property type="molecule type" value="Genomic_DNA"/>
</dbReference>
<evidence type="ECO:0000313" key="2">
    <source>
        <dbReference type="EMBL" id="ANE51812.1"/>
    </source>
</evidence>
<dbReference type="Proteomes" id="UP000077177">
    <property type="component" value="Chromosome"/>
</dbReference>